<feature type="signal peptide" evidence="1">
    <location>
        <begin position="1"/>
        <end position="21"/>
    </location>
</feature>
<evidence type="ECO:0000256" key="1">
    <source>
        <dbReference type="SAM" id="SignalP"/>
    </source>
</evidence>
<reference evidence="2" key="1">
    <citation type="submission" date="2016-04" db="EMBL/GenBank/DDBJ databases">
        <authorList>
            <person name="Evans L.H."/>
            <person name="Alamgir A."/>
            <person name="Owens N."/>
            <person name="Weber N.D."/>
            <person name="Virtaneva K."/>
            <person name="Barbian K."/>
            <person name="Babar A."/>
            <person name="Rosenke K."/>
        </authorList>
    </citation>
    <scope>NUCLEOTIDE SEQUENCE</scope>
    <source>
        <strain evidence="2">86</strain>
    </source>
</reference>
<dbReference type="InterPro" id="IPR047937">
    <property type="entry name" value="Eex_IncN-like"/>
</dbReference>
<evidence type="ECO:0008006" key="3">
    <source>
        <dbReference type="Google" id="ProtNLM"/>
    </source>
</evidence>
<evidence type="ECO:0000313" key="2">
    <source>
        <dbReference type="EMBL" id="SBW05680.1"/>
    </source>
</evidence>
<dbReference type="AlphaFoldDB" id="A0A212K1P5"/>
<gene>
    <name evidence="2" type="ORF">KL86DPRO_20530</name>
</gene>
<organism evidence="2">
    <name type="scientific">uncultured delta proteobacterium</name>
    <dbReference type="NCBI Taxonomy" id="34034"/>
    <lineage>
        <taxon>Bacteria</taxon>
        <taxon>Deltaproteobacteria</taxon>
        <taxon>environmental samples</taxon>
    </lineage>
</organism>
<dbReference type="PROSITE" id="PS51257">
    <property type="entry name" value="PROKAR_LIPOPROTEIN"/>
    <property type="match status" value="1"/>
</dbReference>
<keyword evidence="1" id="KW-0732">Signal</keyword>
<dbReference type="NCBIfam" id="NF033894">
    <property type="entry name" value="Eex_IncN"/>
    <property type="match status" value="1"/>
</dbReference>
<sequence length="88" mass="9792">MKKMLLLMVTALAFALSGCNSEETKTVEWYLKPENKPALDAKLAECRNNPGQLKDTPNCINARQAAEKIFLGGKFDKVREPEFGFGSK</sequence>
<feature type="chain" id="PRO_5013120922" description="Lipoprotein" evidence="1">
    <location>
        <begin position="22"/>
        <end position="88"/>
    </location>
</feature>
<accession>A0A212K1P5</accession>
<proteinExistence type="predicted"/>
<dbReference type="EMBL" id="FLUQ01000002">
    <property type="protein sequence ID" value="SBW05680.1"/>
    <property type="molecule type" value="Genomic_DNA"/>
</dbReference>
<name>A0A212K1P5_9DELT</name>
<protein>
    <recommendedName>
        <fullName evidence="3">Lipoprotein</fullName>
    </recommendedName>
</protein>